<name>A0A1Z5KTA0_FISSO</name>
<dbReference type="InterPro" id="IPR013520">
    <property type="entry name" value="Ribonucl_H"/>
</dbReference>
<comment type="caution">
    <text evidence="7">The sequence shown here is derived from an EMBL/GenBank/DDBJ whole genome shotgun (WGS) entry which is preliminary data.</text>
</comment>
<dbReference type="InterPro" id="IPR047021">
    <property type="entry name" value="REXO1/3/4-like"/>
</dbReference>
<reference evidence="7 8" key="1">
    <citation type="journal article" date="2015" name="Plant Cell">
        <title>Oil accumulation by the oleaginous diatom Fistulifera solaris as revealed by the genome and transcriptome.</title>
        <authorList>
            <person name="Tanaka T."/>
            <person name="Maeda Y."/>
            <person name="Veluchamy A."/>
            <person name="Tanaka M."/>
            <person name="Abida H."/>
            <person name="Marechal E."/>
            <person name="Bowler C."/>
            <person name="Muto M."/>
            <person name="Sunaga Y."/>
            <person name="Tanaka M."/>
            <person name="Yoshino T."/>
            <person name="Taniguchi T."/>
            <person name="Fukuda Y."/>
            <person name="Nemoto M."/>
            <person name="Matsumoto M."/>
            <person name="Wong P.S."/>
            <person name="Aburatani S."/>
            <person name="Fujibuchi W."/>
        </authorList>
    </citation>
    <scope>NUCLEOTIDE SEQUENCE [LARGE SCALE GENOMIC DNA]</scope>
    <source>
        <strain evidence="7 8">JPCC DA0580</strain>
    </source>
</reference>
<dbReference type="AlphaFoldDB" id="A0A1Z5KTA0"/>
<feature type="compositionally biased region" description="Basic residues" evidence="5">
    <location>
        <begin position="48"/>
        <end position="59"/>
    </location>
</feature>
<organism evidence="7 8">
    <name type="scientific">Fistulifera solaris</name>
    <name type="common">Oleaginous diatom</name>
    <dbReference type="NCBI Taxonomy" id="1519565"/>
    <lineage>
        <taxon>Eukaryota</taxon>
        <taxon>Sar</taxon>
        <taxon>Stramenopiles</taxon>
        <taxon>Ochrophyta</taxon>
        <taxon>Bacillariophyta</taxon>
        <taxon>Bacillariophyceae</taxon>
        <taxon>Bacillariophycidae</taxon>
        <taxon>Naviculales</taxon>
        <taxon>Naviculaceae</taxon>
        <taxon>Fistulifera</taxon>
    </lineage>
</organism>
<comment type="function">
    <text evidence="4">Exoribonuclease involved in ribosome biosynthesis. Involved in the processing of ITS1, the internal transcribed spacer localized between the 18S and 5.8S rRNAs.</text>
</comment>
<evidence type="ECO:0000259" key="6">
    <source>
        <dbReference type="SMART" id="SM00479"/>
    </source>
</evidence>
<evidence type="ECO:0000256" key="5">
    <source>
        <dbReference type="SAM" id="MobiDB-lite"/>
    </source>
</evidence>
<dbReference type="SMART" id="SM00479">
    <property type="entry name" value="EXOIII"/>
    <property type="match status" value="1"/>
</dbReference>
<feature type="region of interest" description="Disordered" evidence="5">
    <location>
        <begin position="36"/>
        <end position="77"/>
    </location>
</feature>
<dbReference type="Proteomes" id="UP000198406">
    <property type="component" value="Unassembled WGS sequence"/>
</dbReference>
<evidence type="ECO:0000256" key="3">
    <source>
        <dbReference type="ARBA" id="ARBA00022801"/>
    </source>
</evidence>
<dbReference type="GO" id="GO:0006364">
    <property type="term" value="P:rRNA processing"/>
    <property type="evidence" value="ECO:0007669"/>
    <property type="project" value="UniProtKB-KW"/>
</dbReference>
<dbReference type="PANTHER" id="PTHR12801:SF45">
    <property type="entry name" value="RNA EXONUCLEASE 4"/>
    <property type="match status" value="1"/>
</dbReference>
<evidence type="ECO:0000313" key="7">
    <source>
        <dbReference type="EMBL" id="GAX29397.1"/>
    </source>
</evidence>
<dbReference type="InParanoid" id="A0A1Z5KTA0"/>
<accession>A0A1Z5KTA0</accession>
<dbReference type="SUPFAM" id="SSF53098">
    <property type="entry name" value="Ribonuclease H-like"/>
    <property type="match status" value="1"/>
</dbReference>
<dbReference type="InterPro" id="IPR036397">
    <property type="entry name" value="RNaseH_sf"/>
</dbReference>
<sequence length="555" mass="61643">MFGLAFSGAKKGEEYGLRVQKSAQLRKSTKFVVPKVTHAEDPVEKTNSKRNRRRRRPKKPQAEGPMYPKILSKKPHDAPMTKRDLYFCLRCGMVVVGKQGMDSAVGRVVLVNWENETVFDKFVKVPLHVADYRTSETGITEKDLSSSGAVTFDQARKEVGRLIKGKILIGHGLEVDLASLGLTHPSSDTRDTATYTAYMKEVTDVKSPMLMPQELSTLSKKELGRDVGKGPVSQATVCLELYKAARASWETELIHLVQQKERQRQMVMSMRASGQGNTRINGISVPLFAIRENDALLQQGYRQGGPAFPCTSSVDSGSQSGSYYYDDELTSETSYFSFETDNLSTVTPNRAPALSDFSASSQGRASVLPQPAQCDDVNYTERRFTDAFSLTQKPGVSESDNNRTSSVPNKFLGPCDTTDIWGVSKPLGYIATPSQDAQIPTDLNIDITKPPCSDDEELLMHLPSALLADLDQDINCTLPPKSTAEKETTESSTLWYRTRRKQKSLSDFGSRHTGETGKPISRFIRTASLDNIIIKEEKKTPGVWFRSLRMLHATR</sequence>
<dbReference type="PANTHER" id="PTHR12801">
    <property type="entry name" value="RNA EXONUCLEASE REXO1 / RECO3 FAMILY MEMBER-RELATED"/>
    <property type="match status" value="1"/>
</dbReference>
<feature type="domain" description="Exonuclease" evidence="6">
    <location>
        <begin position="85"/>
        <end position="251"/>
    </location>
</feature>
<dbReference type="EMBL" id="BDSP01000289">
    <property type="protein sequence ID" value="GAX29397.1"/>
    <property type="molecule type" value="Genomic_DNA"/>
</dbReference>
<evidence type="ECO:0000256" key="1">
    <source>
        <dbReference type="ARBA" id="ARBA00022552"/>
    </source>
</evidence>
<gene>
    <name evidence="7" type="ORF">FisN_16Hh163</name>
</gene>
<dbReference type="OrthoDB" id="206335at2759"/>
<evidence type="ECO:0000256" key="2">
    <source>
        <dbReference type="ARBA" id="ARBA00022722"/>
    </source>
</evidence>
<proteinExistence type="predicted"/>
<protein>
    <recommendedName>
        <fullName evidence="6">Exonuclease domain-containing protein</fullName>
    </recommendedName>
</protein>
<dbReference type="Gene3D" id="3.30.420.10">
    <property type="entry name" value="Ribonuclease H-like superfamily/Ribonuclease H"/>
    <property type="match status" value="1"/>
</dbReference>
<keyword evidence="8" id="KW-1185">Reference proteome</keyword>
<evidence type="ECO:0000313" key="8">
    <source>
        <dbReference type="Proteomes" id="UP000198406"/>
    </source>
</evidence>
<keyword evidence="3" id="KW-0378">Hydrolase</keyword>
<keyword evidence="2" id="KW-0540">Nuclease</keyword>
<dbReference type="InterPro" id="IPR012337">
    <property type="entry name" value="RNaseH-like_sf"/>
</dbReference>
<feature type="compositionally biased region" description="Basic and acidic residues" evidence="5">
    <location>
        <begin position="37"/>
        <end position="47"/>
    </location>
</feature>
<dbReference type="GO" id="GO:0004527">
    <property type="term" value="F:exonuclease activity"/>
    <property type="evidence" value="ECO:0007669"/>
    <property type="project" value="InterPro"/>
</dbReference>
<dbReference type="GO" id="GO:0005634">
    <property type="term" value="C:nucleus"/>
    <property type="evidence" value="ECO:0007669"/>
    <property type="project" value="TreeGrafter"/>
</dbReference>
<keyword evidence="1" id="KW-0698">rRNA processing</keyword>
<evidence type="ECO:0000256" key="4">
    <source>
        <dbReference type="ARBA" id="ARBA00025599"/>
    </source>
</evidence>
<dbReference type="GO" id="GO:0003676">
    <property type="term" value="F:nucleic acid binding"/>
    <property type="evidence" value="ECO:0007669"/>
    <property type="project" value="InterPro"/>
</dbReference>